<keyword evidence="3" id="KW-1185">Reference proteome</keyword>
<evidence type="ECO:0000313" key="2">
    <source>
        <dbReference type="EMBL" id="AQP50621.1"/>
    </source>
</evidence>
<dbReference type="PANTHER" id="PTHR34512:SF30">
    <property type="entry name" value="OUTER MEMBRANE PROTEIN ASSEMBLY FACTOR BAMB"/>
    <property type="match status" value="1"/>
</dbReference>
<proteinExistence type="predicted"/>
<dbReference type="Gene3D" id="2.130.10.10">
    <property type="entry name" value="YVTN repeat-like/Quinoprotein amine dehydrogenase"/>
    <property type="match status" value="2"/>
</dbReference>
<organism evidence="2 3">
    <name type="scientific">Tessaracoccus flavescens</name>
    <dbReference type="NCBI Taxonomy" id="399497"/>
    <lineage>
        <taxon>Bacteria</taxon>
        <taxon>Bacillati</taxon>
        <taxon>Actinomycetota</taxon>
        <taxon>Actinomycetes</taxon>
        <taxon>Propionibacteriales</taxon>
        <taxon>Propionibacteriaceae</taxon>
        <taxon>Tessaracoccus</taxon>
    </lineage>
</organism>
<name>A0A1Q2CX48_9ACTN</name>
<dbReference type="STRING" id="399497.BW733_07010"/>
<dbReference type="InterPro" id="IPR015943">
    <property type="entry name" value="WD40/YVTN_repeat-like_dom_sf"/>
</dbReference>
<dbReference type="EMBL" id="CP019607">
    <property type="protein sequence ID" value="AQP50621.1"/>
    <property type="molecule type" value="Genomic_DNA"/>
</dbReference>
<dbReference type="KEGG" id="tfa:BW733_07010"/>
<gene>
    <name evidence="2" type="ORF">BW733_07010</name>
</gene>
<accession>A0A1Q2CX48</accession>
<feature type="domain" description="Pyrrolo-quinoline quinone repeat" evidence="1">
    <location>
        <begin position="246"/>
        <end position="336"/>
    </location>
</feature>
<dbReference type="Pfam" id="PF13360">
    <property type="entry name" value="PQQ_2"/>
    <property type="match status" value="2"/>
</dbReference>
<dbReference type="OrthoDB" id="3719819at2"/>
<dbReference type="PANTHER" id="PTHR34512">
    <property type="entry name" value="CELL SURFACE PROTEIN"/>
    <property type="match status" value="1"/>
</dbReference>
<evidence type="ECO:0000259" key="1">
    <source>
        <dbReference type="Pfam" id="PF13360"/>
    </source>
</evidence>
<reference evidence="2 3" key="1">
    <citation type="journal article" date="2008" name="Int. J. Syst. Evol. Microbiol.">
        <title>Tessaracoccus flavescens sp. nov., isolated from marine sediment.</title>
        <authorList>
            <person name="Lee D.W."/>
            <person name="Lee S.D."/>
        </authorList>
    </citation>
    <scope>NUCLEOTIDE SEQUENCE [LARGE SCALE GENOMIC DNA]</scope>
    <source>
        <strain evidence="2 3">SST-39T</strain>
    </source>
</reference>
<dbReference type="InterPro" id="IPR002372">
    <property type="entry name" value="PQQ_rpt_dom"/>
</dbReference>
<dbReference type="AlphaFoldDB" id="A0A1Q2CX48"/>
<evidence type="ECO:0000313" key="3">
    <source>
        <dbReference type="Proteomes" id="UP000188235"/>
    </source>
</evidence>
<dbReference type="SUPFAM" id="SSF50998">
    <property type="entry name" value="Quinoprotein alcohol dehydrogenase-like"/>
    <property type="match status" value="2"/>
</dbReference>
<dbReference type="RefSeq" id="WP_077349146.1">
    <property type="nucleotide sequence ID" value="NZ_CP019607.1"/>
</dbReference>
<dbReference type="InterPro" id="IPR011047">
    <property type="entry name" value="Quinoprotein_ADH-like_sf"/>
</dbReference>
<dbReference type="Proteomes" id="UP000188235">
    <property type="component" value="Chromosome"/>
</dbReference>
<protein>
    <recommendedName>
        <fullName evidence="1">Pyrrolo-quinoline quinone repeat domain-containing protein</fullName>
    </recommendedName>
</protein>
<feature type="domain" description="Pyrrolo-quinoline quinone repeat" evidence="1">
    <location>
        <begin position="360"/>
        <end position="423"/>
    </location>
</feature>
<sequence length="446" mass="48810">MGERLIDLDAAPSSAPFKGWSRRNSLTLVVAVLAWPEPRPVPEVFGLRQTPVPAWTLAGAAYPAGTCGDRGLLTSDESGEGFVVVACLGLEDGRMRWESTYELDGGFGWVATLPGTRYLTLQGERTVRLLDARNGELVDRIDFDPLGDDRPVLVASDKGTLFYAEPTWGELEPEWHLSRLNGTDPDDRVWDVQFGNVVAGWLAVGSPIESHGLAWFCGASIPLAQGFSLAVDLEDGTIPEWSRQLHDMVLLDGVVIGSSGTGLRAVSVGSGRTLWERDEWREEPVASGDALFATQSPDSSEVDPRWGPVEGKLVRLDSHTGREIWNATFPHPVGAVETFLDVVLAIDQAGRETTHVPFHLTAVDPGTGAARWTREFEGEWLSDLKWGEEQVLVMMPTGGDWGEDMRVIALDLATGETRWELDPEGYPFVIGGRLVTDDNDGFVVYR</sequence>